<feature type="signal peptide" evidence="1">
    <location>
        <begin position="1"/>
        <end position="27"/>
    </location>
</feature>
<dbReference type="Proteomes" id="UP000663444">
    <property type="component" value="Chromosome"/>
</dbReference>
<dbReference type="InterPro" id="IPR052541">
    <property type="entry name" value="SQRD"/>
</dbReference>
<evidence type="ECO:0000259" key="2">
    <source>
        <dbReference type="Pfam" id="PF07992"/>
    </source>
</evidence>
<feature type="chain" id="PRO_5038030581" evidence="1">
    <location>
        <begin position="28"/>
        <end position="434"/>
    </location>
</feature>
<dbReference type="InterPro" id="IPR036188">
    <property type="entry name" value="FAD/NAD-bd_sf"/>
</dbReference>
<keyword evidence="5" id="KW-1185">Reference proteome</keyword>
<dbReference type="InterPro" id="IPR006311">
    <property type="entry name" value="TAT_signal"/>
</dbReference>
<dbReference type="InterPro" id="IPR023753">
    <property type="entry name" value="FAD/NAD-binding_dom"/>
</dbReference>
<dbReference type="AlphaFoldDB" id="A0A974SLV4"/>
<reference evidence="4" key="1">
    <citation type="submission" date="2020-11" db="EMBL/GenBank/DDBJ databases">
        <title>Azospira restricta DSM 18626 genome sequence.</title>
        <authorList>
            <person name="Moe W.M."/>
        </authorList>
    </citation>
    <scope>NUCLEOTIDE SEQUENCE</scope>
    <source>
        <strain evidence="4">DSM 18626</strain>
    </source>
</reference>
<sequence length="434" mass="47569">MHATRRRLLAATAAVAATALLPKPLRAAPALLPPARNGRAVIVGGGWGGLAAARRLRELAPQLEVVLVERSAAFWSLPLSNRWLADRLDGALLRHDYAAAARAFGYTRLRAEVAAIDRERREVRTADGTLAYDWLILAVGIRDDYAPWFGDDAKPAAEARQKYGSAWQAGEQAALKRRVDAFAGGDFVITVPPLPYRCPPAPFERACMLATLFRQKQLKARVIVLDPNPMMQGFARVFGGQYRDRIVYVPQARVQAIDPFARTVSTDFETFRFDDALLMPPQQAGDLAWQAGLIGRDVNDAKKASGWAAFDPLTQRALADPRVFVVGDLVDRASPLFGHYPKTGQMAARQGQIAAAQIAAEAQGKEAPRLLPASTCYVLAGAEPMEMMRIETRYRVRGDGLLMQTVQQHYDAQPRDEDVAWAQGMFAELLGPAA</sequence>
<name>A0A974SLV4_9RHOO</name>
<dbReference type="EMBL" id="CP064781">
    <property type="protein sequence ID" value="QRJ62110.1"/>
    <property type="molecule type" value="Genomic_DNA"/>
</dbReference>
<dbReference type="InterPro" id="IPR049386">
    <property type="entry name" value="FCSD_central"/>
</dbReference>
<dbReference type="PANTHER" id="PTHR43755">
    <property type="match status" value="1"/>
</dbReference>
<organism evidence="4 5">
    <name type="scientific">Azospira restricta</name>
    <dbReference type="NCBI Taxonomy" id="404405"/>
    <lineage>
        <taxon>Bacteria</taxon>
        <taxon>Pseudomonadati</taxon>
        <taxon>Pseudomonadota</taxon>
        <taxon>Betaproteobacteria</taxon>
        <taxon>Rhodocyclales</taxon>
        <taxon>Rhodocyclaceae</taxon>
        <taxon>Azospira</taxon>
    </lineage>
</organism>
<protein>
    <submittedName>
        <fullName evidence="4">NAD(P)/FAD-dependent oxidoreductase</fullName>
    </submittedName>
</protein>
<accession>A0A974SLV4</accession>
<dbReference type="GO" id="GO:0016491">
    <property type="term" value="F:oxidoreductase activity"/>
    <property type="evidence" value="ECO:0007669"/>
    <property type="project" value="InterPro"/>
</dbReference>
<proteinExistence type="predicted"/>
<gene>
    <name evidence="4" type="ORF">IWH25_09820</name>
</gene>
<keyword evidence="1" id="KW-0732">Signal</keyword>
<feature type="domain" description="FAD/NAD(P)-binding" evidence="2">
    <location>
        <begin position="40"/>
        <end position="151"/>
    </location>
</feature>
<evidence type="ECO:0000313" key="4">
    <source>
        <dbReference type="EMBL" id="QRJ62110.1"/>
    </source>
</evidence>
<feature type="domain" description="Sulfide dehydrogenase [flavocytochrome c] flavoprotein chain central" evidence="3">
    <location>
        <begin position="174"/>
        <end position="271"/>
    </location>
</feature>
<evidence type="ECO:0000313" key="5">
    <source>
        <dbReference type="Proteomes" id="UP000663444"/>
    </source>
</evidence>
<dbReference type="PANTHER" id="PTHR43755:SF1">
    <property type="entry name" value="FAD-DEPENDENT PYRIDINE NUCLEOTIDE-DISULPHIDE OXIDOREDUCTASE"/>
    <property type="match status" value="1"/>
</dbReference>
<dbReference type="KEGG" id="ares:IWH25_09820"/>
<dbReference type="Gene3D" id="3.50.50.60">
    <property type="entry name" value="FAD/NAD(P)-binding domain"/>
    <property type="match status" value="2"/>
</dbReference>
<dbReference type="RefSeq" id="WP_203385637.1">
    <property type="nucleotide sequence ID" value="NZ_CP064781.1"/>
</dbReference>
<evidence type="ECO:0000259" key="3">
    <source>
        <dbReference type="Pfam" id="PF21706"/>
    </source>
</evidence>
<evidence type="ECO:0000256" key="1">
    <source>
        <dbReference type="SAM" id="SignalP"/>
    </source>
</evidence>
<dbReference type="Pfam" id="PF21706">
    <property type="entry name" value="FCSD_central"/>
    <property type="match status" value="1"/>
</dbReference>
<dbReference type="PROSITE" id="PS51318">
    <property type="entry name" value="TAT"/>
    <property type="match status" value="1"/>
</dbReference>
<dbReference type="SUPFAM" id="SSF51905">
    <property type="entry name" value="FAD/NAD(P)-binding domain"/>
    <property type="match status" value="2"/>
</dbReference>
<dbReference type="Pfam" id="PF07992">
    <property type="entry name" value="Pyr_redox_2"/>
    <property type="match status" value="1"/>
</dbReference>